<dbReference type="InterPro" id="IPR006059">
    <property type="entry name" value="SBP"/>
</dbReference>
<keyword evidence="1" id="KW-0732">Signal</keyword>
<accession>A0ABS6W8S4</accession>
<sequence>MSISSKAKKAIAGGAAIACLLSVAACSSSSSDANSLYIFNGKSEIGAALEQLAQDYQDETGVQVKVFSAGSGQNVTEIMNTEMTSQDPPVIWATTDLLSWGPSGGDFIEDLSQTQNQELKQLLDEIPDSARITGPDDETFAIPITLEGYGYIVNTNMLRDLFNLDDAAQLVEDLRKCSYDDFRSFTDAVDDFIKGQSSTVTVNGHEYTTAAQKTDLTGSLTGVFVEAGAETWTYANHMINLPLNTVYSTFSDAVYGDADRIEDAKSAIVKEMEVVEYNTSHAAGEDGPNPRGSSFVDSTTGSYDYSLQLFADNKGLFYKQGSWIYPNLKKIGASNLETLDIIPIKMPFEQSDIKVEGRTPETFNTTIPVMPSYWMINKQAGEQQKKNAEDFIVWLYSSERGKQFLNDECGFIVYNDLDMRNENILNDAVRYYLDQGDTLSNPFDAAPGSWLVDVGDDMKQQYMVQAEWDPSTYAQFADKEIAHWKELKASLTGE</sequence>
<evidence type="ECO:0000256" key="1">
    <source>
        <dbReference type="SAM" id="SignalP"/>
    </source>
</evidence>
<proteinExistence type="predicted"/>
<keyword evidence="3" id="KW-1185">Reference proteome</keyword>
<evidence type="ECO:0000313" key="3">
    <source>
        <dbReference type="Proteomes" id="UP000812844"/>
    </source>
</evidence>
<reference evidence="2 3" key="1">
    <citation type="submission" date="2021-05" db="EMBL/GenBank/DDBJ databases">
        <title>Phylogenetic classification of ten novel species belonging to the genus Bifidobacterium comprising B. colchicus sp. nov., B. abeli sp. nov., B. bicoloris sp. nov., B. guerezis sp. nov., B. rosaliae sp. nov., B. santillanensis sp. nov., B. argentati sp. nov., B. amazzoni sp. nov., B. pluviali sp. nov., and B. pinnaculum sp. nov.</title>
        <authorList>
            <person name="Lugli G.A."/>
            <person name="Ruiz Garcia L."/>
            <person name="Margolles A."/>
            <person name="Ventura M."/>
        </authorList>
    </citation>
    <scope>NUCLEOTIDE SEQUENCE [LARGE SCALE GENOMIC DNA]</scope>
    <source>
        <strain evidence="2 3">6T3</strain>
    </source>
</reference>
<evidence type="ECO:0000313" key="2">
    <source>
        <dbReference type="EMBL" id="MBW3082156.1"/>
    </source>
</evidence>
<feature type="signal peptide" evidence="1">
    <location>
        <begin position="1"/>
        <end position="24"/>
    </location>
</feature>
<dbReference type="Pfam" id="PF13416">
    <property type="entry name" value="SBP_bac_8"/>
    <property type="match status" value="1"/>
</dbReference>
<protein>
    <submittedName>
        <fullName evidence="2">Extracellular solute-binding protein</fullName>
    </submittedName>
</protein>
<feature type="chain" id="PRO_5047212958" evidence="1">
    <location>
        <begin position="25"/>
        <end position="494"/>
    </location>
</feature>
<comment type="caution">
    <text evidence="2">The sequence shown here is derived from an EMBL/GenBank/DDBJ whole genome shotgun (WGS) entry which is preliminary data.</text>
</comment>
<name>A0ABS6W8S4_9BIFI</name>
<dbReference type="RefSeq" id="WP_219080010.1">
    <property type="nucleotide sequence ID" value="NZ_JAHBBD010000003.1"/>
</dbReference>
<dbReference type="Proteomes" id="UP000812844">
    <property type="component" value="Unassembled WGS sequence"/>
</dbReference>
<gene>
    <name evidence="2" type="ORF">KIH73_01960</name>
</gene>
<organism evidence="2 3">
    <name type="scientific">Bifidobacterium phasiani</name>
    <dbReference type="NCBI Taxonomy" id="2834431"/>
    <lineage>
        <taxon>Bacteria</taxon>
        <taxon>Bacillati</taxon>
        <taxon>Actinomycetota</taxon>
        <taxon>Actinomycetes</taxon>
        <taxon>Bifidobacteriales</taxon>
        <taxon>Bifidobacteriaceae</taxon>
        <taxon>Bifidobacterium</taxon>
    </lineage>
</organism>
<dbReference type="EMBL" id="JAHBBD010000003">
    <property type="protein sequence ID" value="MBW3082156.1"/>
    <property type="molecule type" value="Genomic_DNA"/>
</dbReference>
<dbReference type="PROSITE" id="PS51257">
    <property type="entry name" value="PROKAR_LIPOPROTEIN"/>
    <property type="match status" value="1"/>
</dbReference>